<dbReference type="PANTHER" id="PTHR47894:SF1">
    <property type="entry name" value="HTH-TYPE TRANSCRIPTIONAL REGULATOR VQSM"/>
    <property type="match status" value="1"/>
</dbReference>
<dbReference type="GO" id="GO:0000976">
    <property type="term" value="F:transcription cis-regulatory region binding"/>
    <property type="evidence" value="ECO:0007669"/>
    <property type="project" value="TreeGrafter"/>
</dbReference>
<dbReference type="InterPro" id="IPR020449">
    <property type="entry name" value="Tscrpt_reg_AraC-type_HTH"/>
</dbReference>
<feature type="domain" description="HTH araC/xylS-type" evidence="4">
    <location>
        <begin position="7"/>
        <end position="109"/>
    </location>
</feature>
<dbReference type="OrthoDB" id="9770715at2"/>
<feature type="domain" description="HDOD" evidence="5">
    <location>
        <begin position="128"/>
        <end position="326"/>
    </location>
</feature>
<dbReference type="InterPro" id="IPR018060">
    <property type="entry name" value="HTH_AraC"/>
</dbReference>
<keyword evidence="2" id="KW-0238">DNA-binding</keyword>
<reference evidence="6 7" key="1">
    <citation type="submission" date="2018-08" db="EMBL/GenBank/DDBJ databases">
        <title>Thalassotalea euphylliae genome.</title>
        <authorList>
            <person name="Summers S."/>
            <person name="Rice S.A."/>
            <person name="Freckelton M.L."/>
            <person name="Nedved B.T."/>
            <person name="Hadfield M.G."/>
        </authorList>
    </citation>
    <scope>NUCLEOTIDE SEQUENCE [LARGE SCALE GENOMIC DNA]</scope>
    <source>
        <strain evidence="6 7">H1</strain>
    </source>
</reference>
<dbReference type="InterPro" id="IPR013976">
    <property type="entry name" value="HDOD"/>
</dbReference>
<dbReference type="Gene3D" id="1.10.10.60">
    <property type="entry name" value="Homeodomain-like"/>
    <property type="match status" value="1"/>
</dbReference>
<evidence type="ECO:0000259" key="5">
    <source>
        <dbReference type="PROSITE" id="PS51833"/>
    </source>
</evidence>
<proteinExistence type="predicted"/>
<dbReference type="EMBL" id="QUOU01000001">
    <property type="protein sequence ID" value="REL26240.1"/>
    <property type="molecule type" value="Genomic_DNA"/>
</dbReference>
<evidence type="ECO:0000256" key="1">
    <source>
        <dbReference type="ARBA" id="ARBA00023015"/>
    </source>
</evidence>
<dbReference type="GO" id="GO:0003700">
    <property type="term" value="F:DNA-binding transcription factor activity"/>
    <property type="evidence" value="ECO:0007669"/>
    <property type="project" value="InterPro"/>
</dbReference>
<dbReference type="Gene3D" id="1.10.3210.10">
    <property type="entry name" value="Hypothetical protein af1432"/>
    <property type="match status" value="1"/>
</dbReference>
<dbReference type="SUPFAM" id="SSF109604">
    <property type="entry name" value="HD-domain/PDEase-like"/>
    <property type="match status" value="1"/>
</dbReference>
<dbReference type="PANTHER" id="PTHR47894">
    <property type="entry name" value="HTH-TYPE TRANSCRIPTIONAL REGULATOR GADX"/>
    <property type="match status" value="1"/>
</dbReference>
<dbReference type="PROSITE" id="PS51833">
    <property type="entry name" value="HDOD"/>
    <property type="match status" value="1"/>
</dbReference>
<name>A0A3E0TPJ9_9GAMM</name>
<dbReference type="SUPFAM" id="SSF46689">
    <property type="entry name" value="Homeodomain-like"/>
    <property type="match status" value="1"/>
</dbReference>
<evidence type="ECO:0000313" key="7">
    <source>
        <dbReference type="Proteomes" id="UP000256478"/>
    </source>
</evidence>
<protein>
    <submittedName>
        <fullName evidence="6">Helix-turn-helix domain-containing protein</fullName>
    </submittedName>
</protein>
<dbReference type="AlphaFoldDB" id="A0A3E0TPJ9"/>
<sequence>MESQTNLALTETVNKLLAQSSVPAALTIEHCAKTLSMSMTSFRRKLAQEETSYKLIQQKFLNELCVQALLNKQPTIEELATSLGYSERATFERAFRQKFGITPSRFRKLSLNPKGRQDQCLIAIANELPPMPDSCAKLLAERDRGILDLNNTVTIVEKDPVFSGRIIGLASMAIYGKTPCDLREAIARNLGINTVVNLAVLFALKDALNMQVKPVIIERYCQVFALAPKLLQLTKKQSGSAWFKDAVLAEQVLVFSVLGIFLLAHKSTGNQALIIHAMSGINELCTLNHHFAQSLPLSLFGASSLLLSIWHLDAGIIKKLNQLDKIYLGKGLADFESKLLLLLLNCLYRIAVGHQSIDDLIESAELLGVENFADIYSEVTEQPT</sequence>
<dbReference type="SMART" id="SM00342">
    <property type="entry name" value="HTH_ARAC"/>
    <property type="match status" value="1"/>
</dbReference>
<evidence type="ECO:0000256" key="2">
    <source>
        <dbReference type="ARBA" id="ARBA00023125"/>
    </source>
</evidence>
<dbReference type="RefSeq" id="WP_116007361.1">
    <property type="nucleotide sequence ID" value="NZ_QUOU01000001.1"/>
</dbReference>
<dbReference type="Proteomes" id="UP000256478">
    <property type="component" value="Unassembled WGS sequence"/>
</dbReference>
<dbReference type="InterPro" id="IPR009057">
    <property type="entry name" value="Homeodomain-like_sf"/>
</dbReference>
<evidence type="ECO:0000313" key="6">
    <source>
        <dbReference type="EMBL" id="REL26240.1"/>
    </source>
</evidence>
<evidence type="ECO:0000256" key="3">
    <source>
        <dbReference type="ARBA" id="ARBA00023163"/>
    </source>
</evidence>
<accession>A0A3E0TPJ9</accession>
<dbReference type="GO" id="GO:0005829">
    <property type="term" value="C:cytosol"/>
    <property type="evidence" value="ECO:0007669"/>
    <property type="project" value="TreeGrafter"/>
</dbReference>
<dbReference type="PROSITE" id="PS01124">
    <property type="entry name" value="HTH_ARAC_FAMILY_2"/>
    <property type="match status" value="1"/>
</dbReference>
<keyword evidence="1" id="KW-0805">Transcription regulation</keyword>
<gene>
    <name evidence="6" type="ORF">DXX93_06350</name>
</gene>
<organism evidence="6 7">
    <name type="scientific">Thalassotalea euphylliae</name>
    <dbReference type="NCBI Taxonomy" id="1655234"/>
    <lineage>
        <taxon>Bacteria</taxon>
        <taxon>Pseudomonadati</taxon>
        <taxon>Pseudomonadota</taxon>
        <taxon>Gammaproteobacteria</taxon>
        <taxon>Alteromonadales</taxon>
        <taxon>Colwelliaceae</taxon>
        <taxon>Thalassotalea</taxon>
    </lineage>
</organism>
<evidence type="ECO:0000259" key="4">
    <source>
        <dbReference type="PROSITE" id="PS01124"/>
    </source>
</evidence>
<keyword evidence="3" id="KW-0804">Transcription</keyword>
<dbReference type="Pfam" id="PF12833">
    <property type="entry name" value="HTH_18"/>
    <property type="match status" value="1"/>
</dbReference>
<comment type="caution">
    <text evidence="6">The sequence shown here is derived from an EMBL/GenBank/DDBJ whole genome shotgun (WGS) entry which is preliminary data.</text>
</comment>
<dbReference type="PRINTS" id="PR00032">
    <property type="entry name" value="HTHARAC"/>
</dbReference>
<dbReference type="Pfam" id="PF08668">
    <property type="entry name" value="HDOD"/>
    <property type="match status" value="1"/>
</dbReference>